<comment type="caution">
    <text evidence="2">The sequence shown here is derived from an EMBL/GenBank/DDBJ whole genome shotgun (WGS) entry which is preliminary data.</text>
</comment>
<organism evidence="2 3">
    <name type="scientific">Amycolatopsis lurida NRRL 2430</name>
    <dbReference type="NCBI Taxonomy" id="1460371"/>
    <lineage>
        <taxon>Bacteria</taxon>
        <taxon>Bacillati</taxon>
        <taxon>Actinomycetota</taxon>
        <taxon>Actinomycetes</taxon>
        <taxon>Pseudonocardiales</taxon>
        <taxon>Pseudonocardiaceae</taxon>
        <taxon>Amycolatopsis</taxon>
    </lineage>
</organism>
<gene>
    <name evidence="2" type="ORF">BB31_16110</name>
</gene>
<evidence type="ECO:0000313" key="3">
    <source>
        <dbReference type="Proteomes" id="UP000256220"/>
    </source>
</evidence>
<keyword evidence="3" id="KW-1185">Reference proteome</keyword>
<dbReference type="AlphaFoldDB" id="A0A2P2FUC5"/>
<feature type="region of interest" description="Disordered" evidence="1">
    <location>
        <begin position="33"/>
        <end position="55"/>
    </location>
</feature>
<evidence type="ECO:0000313" key="2">
    <source>
        <dbReference type="EMBL" id="KFU80347.1"/>
    </source>
</evidence>
<protein>
    <submittedName>
        <fullName evidence="2">Uncharacterized protein</fullName>
    </submittedName>
</protein>
<proteinExistence type="predicted"/>
<sequence length="114" mass="12301">MPVTGVTDSCGTTRATEKFIRAYESIGSALLDSEPSRVPGGRTHRWSDPTKSGAAVRVMRRTGRPPQAFGATVKTASVELAGFARPDLPFRLDPRPHRVIHQPDTGSFGSFPLP</sequence>
<dbReference type="EMBL" id="JFBM01000012">
    <property type="protein sequence ID" value="KFU80347.1"/>
    <property type="molecule type" value="Genomic_DNA"/>
</dbReference>
<name>A0A2P2FUC5_AMYLU</name>
<reference evidence="2 3" key="1">
    <citation type="journal article" date="2014" name="Genome Announc.">
        <title>Draft Genome Sequence of Amycolatopsis lurida NRRL 2430, Producer of the Glycopeptide Family Antibiotic Ristocetin.</title>
        <authorList>
            <person name="Kwun M.J."/>
            <person name="Hong H.J."/>
        </authorList>
    </citation>
    <scope>NUCLEOTIDE SEQUENCE [LARGE SCALE GENOMIC DNA]</scope>
    <source>
        <strain evidence="2 3">NRRL 2430</strain>
    </source>
</reference>
<feature type="region of interest" description="Disordered" evidence="1">
    <location>
        <begin position="91"/>
        <end position="114"/>
    </location>
</feature>
<accession>A0A2P2FUC5</accession>
<evidence type="ECO:0000256" key="1">
    <source>
        <dbReference type="SAM" id="MobiDB-lite"/>
    </source>
</evidence>
<dbReference type="Proteomes" id="UP000256220">
    <property type="component" value="Unassembled WGS sequence"/>
</dbReference>